<sequence length="206" mass="21357">MSVLRSFLAVALLASTSLLSHASLINGSFESGLTGWTVSKSGSFGSGTSPANVTDGTTSARMWSYTSCATSGCGAFSYTAGNYIGLAQTFDMSGINDIYFDAYLGGAPNPGTSYQSFMTAAAYIGATQVWNSQAIGQYLDINIDVSALVGLQTLEFRIEAIGNGVDAKSDHLYIDNVRAPSAVPEPATLGLFGLGLAALGFARRKA</sequence>
<dbReference type="AlphaFoldDB" id="A0A9J6RPW0"/>
<gene>
    <name evidence="3" type="ORF">O0V09_15435</name>
</gene>
<comment type="caution">
    <text evidence="3">The sequence shown here is derived from an EMBL/GenBank/DDBJ whole genome shotgun (WGS) entry which is preliminary data.</text>
</comment>
<dbReference type="EMBL" id="JAPTGG010000014">
    <property type="protein sequence ID" value="MCZ0866603.1"/>
    <property type="molecule type" value="Genomic_DNA"/>
</dbReference>
<feature type="chain" id="PRO_5039949863" evidence="1">
    <location>
        <begin position="23"/>
        <end position="206"/>
    </location>
</feature>
<accession>A0A9J6RPW0</accession>
<evidence type="ECO:0000313" key="3">
    <source>
        <dbReference type="EMBL" id="MCZ0866603.1"/>
    </source>
</evidence>
<dbReference type="InterPro" id="IPR013424">
    <property type="entry name" value="Ice-binding_C"/>
</dbReference>
<protein>
    <submittedName>
        <fullName evidence="3">PEP-CTERM sorting domain-containing protein</fullName>
    </submittedName>
</protein>
<evidence type="ECO:0000259" key="2">
    <source>
        <dbReference type="Pfam" id="PF07589"/>
    </source>
</evidence>
<evidence type="ECO:0000256" key="1">
    <source>
        <dbReference type="SAM" id="SignalP"/>
    </source>
</evidence>
<name>A0A9J6RPW0_9GAMM</name>
<feature type="domain" description="Ice-binding protein C-terminal" evidence="2">
    <location>
        <begin position="182"/>
        <end position="204"/>
    </location>
</feature>
<feature type="signal peptide" evidence="1">
    <location>
        <begin position="1"/>
        <end position="22"/>
    </location>
</feature>
<dbReference type="Gene3D" id="2.60.120.260">
    <property type="entry name" value="Galactose-binding domain-like"/>
    <property type="match status" value="1"/>
</dbReference>
<dbReference type="Pfam" id="PF07589">
    <property type="entry name" value="PEP-CTERM"/>
    <property type="match status" value="1"/>
</dbReference>
<keyword evidence="4" id="KW-1185">Reference proteome</keyword>
<dbReference type="RefSeq" id="WP_258332631.1">
    <property type="nucleotide sequence ID" value="NZ_JAPTGG010000014.1"/>
</dbReference>
<proteinExistence type="predicted"/>
<dbReference type="NCBIfam" id="TIGR02595">
    <property type="entry name" value="PEP_CTERM"/>
    <property type="match status" value="1"/>
</dbReference>
<reference evidence="3 4" key="1">
    <citation type="submission" date="2022-12" db="EMBL/GenBank/DDBJ databases">
        <title>Dasania phycosphaerae sp. nov., isolated from particulate material of the south coast of Korea.</title>
        <authorList>
            <person name="Jiang Y."/>
        </authorList>
    </citation>
    <scope>NUCLEOTIDE SEQUENCE [LARGE SCALE GENOMIC DNA]</scope>
    <source>
        <strain evidence="3 4">GY-19</strain>
    </source>
</reference>
<dbReference type="Proteomes" id="UP001069090">
    <property type="component" value="Unassembled WGS sequence"/>
</dbReference>
<keyword evidence="1" id="KW-0732">Signal</keyword>
<evidence type="ECO:0000313" key="4">
    <source>
        <dbReference type="Proteomes" id="UP001069090"/>
    </source>
</evidence>
<organism evidence="3 4">
    <name type="scientific">Dasania phycosphaerae</name>
    <dbReference type="NCBI Taxonomy" id="2950436"/>
    <lineage>
        <taxon>Bacteria</taxon>
        <taxon>Pseudomonadati</taxon>
        <taxon>Pseudomonadota</taxon>
        <taxon>Gammaproteobacteria</taxon>
        <taxon>Cellvibrionales</taxon>
        <taxon>Spongiibacteraceae</taxon>
        <taxon>Dasania</taxon>
    </lineage>
</organism>